<keyword evidence="1" id="KW-0812">Transmembrane</keyword>
<evidence type="ECO:0000256" key="1">
    <source>
        <dbReference type="SAM" id="Phobius"/>
    </source>
</evidence>
<reference evidence="2 3" key="1">
    <citation type="submission" date="2016-09" db="EMBL/GenBank/DDBJ databases">
        <title>Extensive genetic diversity and differential bi-allelic expression allows diatom success in the polar Southern Ocean.</title>
        <authorList>
            <consortium name="DOE Joint Genome Institute"/>
            <person name="Mock T."/>
            <person name="Otillar R.P."/>
            <person name="Strauss J."/>
            <person name="Dupont C."/>
            <person name="Frickenhaus S."/>
            <person name="Maumus F."/>
            <person name="Mcmullan M."/>
            <person name="Sanges R."/>
            <person name="Schmutz J."/>
            <person name="Toseland A."/>
            <person name="Valas R."/>
            <person name="Veluchamy A."/>
            <person name="Ward B.J."/>
            <person name="Allen A."/>
            <person name="Barry K."/>
            <person name="Falciatore A."/>
            <person name="Ferrante M."/>
            <person name="Fortunato A.E."/>
            <person name="Gloeckner G."/>
            <person name="Gruber A."/>
            <person name="Hipkin R."/>
            <person name="Janech M."/>
            <person name="Kroth P."/>
            <person name="Leese F."/>
            <person name="Lindquist E."/>
            <person name="Lyon B.R."/>
            <person name="Martin J."/>
            <person name="Mayer C."/>
            <person name="Parker M."/>
            <person name="Quesneville H."/>
            <person name="Raymond J."/>
            <person name="Uhlig C."/>
            <person name="Valentin K.U."/>
            <person name="Worden A.Z."/>
            <person name="Armbrust E.V."/>
            <person name="Bowler C."/>
            <person name="Green B."/>
            <person name="Moulton V."/>
            <person name="Van Oosterhout C."/>
            <person name="Grigoriev I."/>
        </authorList>
    </citation>
    <scope>NUCLEOTIDE SEQUENCE [LARGE SCALE GENOMIC DNA]</scope>
    <source>
        <strain evidence="2 3">CCMP1102</strain>
    </source>
</reference>
<dbReference type="OrthoDB" id="497840at2759"/>
<dbReference type="EMBL" id="KV784357">
    <property type="protein sequence ID" value="OEU17351.1"/>
    <property type="molecule type" value="Genomic_DNA"/>
</dbReference>
<accession>A0A1E7FGP3</accession>
<dbReference type="SUPFAM" id="SSF56219">
    <property type="entry name" value="DNase I-like"/>
    <property type="match status" value="1"/>
</dbReference>
<evidence type="ECO:0008006" key="4">
    <source>
        <dbReference type="Google" id="ProtNLM"/>
    </source>
</evidence>
<dbReference type="KEGG" id="fcy:FRACYDRAFT_183930"/>
<evidence type="ECO:0000313" key="2">
    <source>
        <dbReference type="EMBL" id="OEU17351.1"/>
    </source>
</evidence>
<protein>
    <recommendedName>
        <fullName evidence="4">Endonuclease/exonuclease/phosphatase domain-containing protein</fullName>
    </recommendedName>
</protein>
<keyword evidence="3" id="KW-1185">Reference proteome</keyword>
<dbReference type="Proteomes" id="UP000095751">
    <property type="component" value="Unassembled WGS sequence"/>
</dbReference>
<dbReference type="Gene3D" id="3.60.10.10">
    <property type="entry name" value="Endonuclease/exonuclease/phosphatase"/>
    <property type="match status" value="1"/>
</dbReference>
<organism evidence="2 3">
    <name type="scientific">Fragilariopsis cylindrus CCMP1102</name>
    <dbReference type="NCBI Taxonomy" id="635003"/>
    <lineage>
        <taxon>Eukaryota</taxon>
        <taxon>Sar</taxon>
        <taxon>Stramenopiles</taxon>
        <taxon>Ochrophyta</taxon>
        <taxon>Bacillariophyta</taxon>
        <taxon>Bacillariophyceae</taxon>
        <taxon>Bacillariophycidae</taxon>
        <taxon>Bacillariales</taxon>
        <taxon>Bacillariaceae</taxon>
        <taxon>Fragilariopsis</taxon>
    </lineage>
</organism>
<gene>
    <name evidence="2" type="ORF">FRACYDRAFT_183930</name>
</gene>
<keyword evidence="1" id="KW-0472">Membrane</keyword>
<dbReference type="AlphaFoldDB" id="A0A1E7FGP3"/>
<feature type="transmembrane region" description="Helical" evidence="1">
    <location>
        <begin position="34"/>
        <end position="52"/>
    </location>
</feature>
<evidence type="ECO:0000313" key="3">
    <source>
        <dbReference type="Proteomes" id="UP000095751"/>
    </source>
</evidence>
<dbReference type="InParanoid" id="A0A1E7FGP3"/>
<dbReference type="InterPro" id="IPR036691">
    <property type="entry name" value="Endo/exonu/phosph_ase_sf"/>
</dbReference>
<name>A0A1E7FGP3_9STRA</name>
<proteinExistence type="predicted"/>
<sequence>MAYSRRSIATPYSGGGNGNAFPKSKNLTSYRNKILLILIVTSFYTTFLYRRGGASTFLGTNTLPSSSGMSKMISAGRKLAVTTWNIAAINNNPFEYWITYKENPEYEKLMINIEKFIDNPGEKDVPVNQVFTEEMFTKLDSRLTGVGWTSVRSYWESDFQNRKIISGFVKDPILGSKRLASMPDRITNTINIEGGAGQVYRPTVINMYEGDLSTLDKWWTAWEAFTFDDKLNIKGKKGVEAKIPYELLQPIKKAKYPDITEQEEKDSLPLQTMCGAIFDAILVHMMNTVTAPDVWQPLKSIMVENLNKKKVPRTLEILETTYGDTDVIMLQEVSSSFIDQARGSKLGKSFHIISPADLDAVRDQNSVIFLKKELFPNGSGVEITSLVEASFPKGAAVPVAKGDILAITATNKFDVEFVLASFHGDTNGLATKPVVDAIVKAMKTDSTLKNHRLVFGMDANTYEHAKPGKQQDVLDFAKDVVSHGMTSCWGDVPNPSNYTTYNARTFLQPQLNKACKSTEKREKGDVNPKDFIIFPKDDFKVIKTWKDNTGKKTYIEDMAFPTLEFPSDHGLLSTILEPKS</sequence>
<keyword evidence="1" id="KW-1133">Transmembrane helix</keyword>